<organism evidence="1 2">
    <name type="scientific">Rangifer tarandus platyrhynchus</name>
    <name type="common">Svalbard reindeer</name>
    <dbReference type="NCBI Taxonomy" id="3082113"/>
    <lineage>
        <taxon>Eukaryota</taxon>
        <taxon>Metazoa</taxon>
        <taxon>Chordata</taxon>
        <taxon>Craniata</taxon>
        <taxon>Vertebrata</taxon>
        <taxon>Euteleostomi</taxon>
        <taxon>Mammalia</taxon>
        <taxon>Eutheria</taxon>
        <taxon>Laurasiatheria</taxon>
        <taxon>Artiodactyla</taxon>
        <taxon>Ruminantia</taxon>
        <taxon>Pecora</taxon>
        <taxon>Cervidae</taxon>
        <taxon>Odocoileinae</taxon>
        <taxon>Rangifer</taxon>
    </lineage>
</organism>
<gene>
    <name evidence="1" type="ORF">MRATA1EN22A_LOCUS8258</name>
</gene>
<protein>
    <submittedName>
        <fullName evidence="1">Uncharacterized protein</fullName>
    </submittedName>
</protein>
<reference evidence="1" key="1">
    <citation type="submission" date="2023-05" db="EMBL/GenBank/DDBJ databases">
        <authorList>
            <consortium name="ELIXIR-Norway"/>
        </authorList>
    </citation>
    <scope>NUCLEOTIDE SEQUENCE</scope>
</reference>
<evidence type="ECO:0000313" key="2">
    <source>
        <dbReference type="Proteomes" id="UP001162501"/>
    </source>
</evidence>
<name>A0AC59YNH5_RANTA</name>
<evidence type="ECO:0000313" key="1">
    <source>
        <dbReference type="EMBL" id="CAM9844746.1"/>
    </source>
</evidence>
<accession>A0AC59YNH5</accession>
<reference evidence="1" key="2">
    <citation type="submission" date="2025-03" db="EMBL/GenBank/DDBJ databases">
        <authorList>
            <consortium name="ELIXIR-Norway"/>
            <consortium name="Elixir Norway"/>
        </authorList>
    </citation>
    <scope>NUCLEOTIDE SEQUENCE</scope>
</reference>
<dbReference type="EMBL" id="OX596103">
    <property type="protein sequence ID" value="CAM9844746.1"/>
    <property type="molecule type" value="Genomic_DNA"/>
</dbReference>
<sequence>MWHRRQIVQQHSLPSYQNSQFLAGSVTIENIVSPLHTNLQVANCQRCKHAYHQRQVRVKLQLALHLLLLTTLQPYHHSPALVSNSPCLFTQCQPLCASHCTVLY</sequence>
<dbReference type="Proteomes" id="UP001162501">
    <property type="component" value="Chromosome 19"/>
</dbReference>
<proteinExistence type="predicted"/>